<proteinExistence type="predicted"/>
<dbReference type="EMBL" id="JABSTQ010000293">
    <property type="protein sequence ID" value="KAG0445493.1"/>
    <property type="molecule type" value="Genomic_DNA"/>
</dbReference>
<reference evidence="1 2" key="1">
    <citation type="journal article" date="2020" name="Cell">
        <title>Large-Scale Comparative Analyses of Tick Genomes Elucidate Their Genetic Diversity and Vector Capacities.</title>
        <authorList>
            <consortium name="Tick Genome and Microbiome Consortium (TIGMIC)"/>
            <person name="Jia N."/>
            <person name="Wang J."/>
            <person name="Shi W."/>
            <person name="Du L."/>
            <person name="Sun Y."/>
            <person name="Zhan W."/>
            <person name="Jiang J.F."/>
            <person name="Wang Q."/>
            <person name="Zhang B."/>
            <person name="Ji P."/>
            <person name="Bell-Sakyi L."/>
            <person name="Cui X.M."/>
            <person name="Yuan T.T."/>
            <person name="Jiang B.G."/>
            <person name="Yang W.F."/>
            <person name="Lam T.T."/>
            <person name="Chang Q.C."/>
            <person name="Ding S.J."/>
            <person name="Wang X.J."/>
            <person name="Zhu J.G."/>
            <person name="Ruan X.D."/>
            <person name="Zhao L."/>
            <person name="Wei J.T."/>
            <person name="Ye R.Z."/>
            <person name="Que T.C."/>
            <person name="Du C.H."/>
            <person name="Zhou Y.H."/>
            <person name="Cheng J.X."/>
            <person name="Dai P.F."/>
            <person name="Guo W.B."/>
            <person name="Han X.H."/>
            <person name="Huang E.J."/>
            <person name="Li L.F."/>
            <person name="Wei W."/>
            <person name="Gao Y.C."/>
            <person name="Liu J.Z."/>
            <person name="Shao H.Z."/>
            <person name="Wang X."/>
            <person name="Wang C.C."/>
            <person name="Yang T.C."/>
            <person name="Huo Q.B."/>
            <person name="Li W."/>
            <person name="Chen H.Y."/>
            <person name="Chen S.E."/>
            <person name="Zhou L.G."/>
            <person name="Ni X.B."/>
            <person name="Tian J.H."/>
            <person name="Sheng Y."/>
            <person name="Liu T."/>
            <person name="Pan Y.S."/>
            <person name="Xia L.Y."/>
            <person name="Li J."/>
            <person name="Zhao F."/>
            <person name="Cao W.C."/>
        </authorList>
    </citation>
    <scope>NUCLEOTIDE SEQUENCE [LARGE SCALE GENOMIC DNA]</scope>
    <source>
        <strain evidence="1">Iper-2018</strain>
    </source>
</reference>
<dbReference type="Proteomes" id="UP000805193">
    <property type="component" value="Unassembled WGS sequence"/>
</dbReference>
<evidence type="ECO:0000313" key="1">
    <source>
        <dbReference type="EMBL" id="KAG0445493.1"/>
    </source>
</evidence>
<protein>
    <submittedName>
        <fullName evidence="1">Uncharacterized protein</fullName>
    </submittedName>
</protein>
<gene>
    <name evidence="1" type="ORF">HPB47_014565</name>
</gene>
<organism evidence="1 2">
    <name type="scientific">Ixodes persulcatus</name>
    <name type="common">Taiga tick</name>
    <dbReference type="NCBI Taxonomy" id="34615"/>
    <lineage>
        <taxon>Eukaryota</taxon>
        <taxon>Metazoa</taxon>
        <taxon>Ecdysozoa</taxon>
        <taxon>Arthropoda</taxon>
        <taxon>Chelicerata</taxon>
        <taxon>Arachnida</taxon>
        <taxon>Acari</taxon>
        <taxon>Parasitiformes</taxon>
        <taxon>Ixodida</taxon>
        <taxon>Ixodoidea</taxon>
        <taxon>Ixodidae</taxon>
        <taxon>Ixodinae</taxon>
        <taxon>Ixodes</taxon>
    </lineage>
</organism>
<accession>A0AC60R2R1</accession>
<name>A0AC60R2R1_IXOPE</name>
<evidence type="ECO:0000313" key="2">
    <source>
        <dbReference type="Proteomes" id="UP000805193"/>
    </source>
</evidence>
<sequence length="284" mass="32544">MGFGPKENEDKFFIYTVVSGVKATRQKCYREHLGSLEKRAEEDRRIKKQEIALEKRRLAMEERQIERRLAIEERQHCFTPSKKRLIRYPEQSLKHASSPIHVKLCRNAAGATAEIRWCPGEREGELGREGAATCRFYALTWPRSPLVEEDPGLPPDIEEIKKEERAARKLRLGALLPPYEDPVPPGYSRLLEEHHLSEVPLSLMLVQSVRTAEIKNSWPSFEHNGQHFEQGNGNPGGFELVVAPKTMIHKHASNGKWHHIVDVGQTTPPLRHGLSFDKLSMNVW</sequence>
<comment type="caution">
    <text evidence="1">The sequence shown here is derived from an EMBL/GenBank/DDBJ whole genome shotgun (WGS) entry which is preliminary data.</text>
</comment>
<keyword evidence="2" id="KW-1185">Reference proteome</keyword>